<comment type="caution">
    <text evidence="12">The sequence shown here is derived from an EMBL/GenBank/DDBJ whole genome shotgun (WGS) entry which is preliminary data.</text>
</comment>
<keyword evidence="6 11" id="KW-0375">Hydrogen ion transport</keyword>
<evidence type="ECO:0000313" key="12">
    <source>
        <dbReference type="EMBL" id="OIV36813.1"/>
    </source>
</evidence>
<dbReference type="GO" id="GO:0042777">
    <property type="term" value="P:proton motive force-driven plasma membrane ATP synthesis"/>
    <property type="evidence" value="ECO:0007669"/>
    <property type="project" value="UniProtKB-UniRule"/>
</dbReference>
<evidence type="ECO:0000256" key="5">
    <source>
        <dbReference type="ARBA" id="ARBA00022475"/>
    </source>
</evidence>
<evidence type="ECO:0000256" key="1">
    <source>
        <dbReference type="ARBA" id="ARBA00003456"/>
    </source>
</evidence>
<dbReference type="GO" id="GO:0005886">
    <property type="term" value="C:plasma membrane"/>
    <property type="evidence" value="ECO:0007669"/>
    <property type="project" value="UniProtKB-SubCell"/>
</dbReference>
<dbReference type="GO" id="GO:0045259">
    <property type="term" value="C:proton-transporting ATP synthase complex"/>
    <property type="evidence" value="ECO:0007669"/>
    <property type="project" value="UniProtKB-KW"/>
</dbReference>
<dbReference type="PRINTS" id="PR00126">
    <property type="entry name" value="ATPASEGAMMA"/>
</dbReference>
<dbReference type="Proteomes" id="UP000243342">
    <property type="component" value="Unassembled WGS sequence"/>
</dbReference>
<sequence>MGAKQREYRRRSRAIANIRKTTKAMEMISASRIQKARRAVEASTPYASEITRAVAAVATRSTTQHPLTDAHPNPTRAAVLLITSDRGQAGAYNANAMKSADALTAKLVAEGKTVDTYIVGRKGVGNFKFKNKPFVNSWTGFSDRPAFSDAKEVAAALVAAFTGADGVAGSVDEVHVVFTEFVSMLTQNAVQRQVLPLQLQDAADETGLPVGGGSEAGANPAEEAVTARKSELYPLYDFEPSAEGVLDALLPRYVEARVFNALLQSAASEHAARRRAMKSATDNATDLIRVYTRLANSARQAEITQEISEIVGGASALADATAGSD</sequence>
<dbReference type="PANTHER" id="PTHR11693">
    <property type="entry name" value="ATP SYNTHASE GAMMA CHAIN"/>
    <property type="match status" value="1"/>
</dbReference>
<dbReference type="InterPro" id="IPR023632">
    <property type="entry name" value="ATP_synth_F1_gsu_CS"/>
</dbReference>
<dbReference type="NCBIfam" id="NF004145">
    <property type="entry name" value="PRK05621.1-2"/>
    <property type="match status" value="1"/>
</dbReference>
<dbReference type="OrthoDB" id="9812769at2"/>
<comment type="similarity">
    <text evidence="3 11">Belongs to the ATPase gamma chain family.</text>
</comment>
<evidence type="ECO:0000256" key="7">
    <source>
        <dbReference type="ARBA" id="ARBA00023065"/>
    </source>
</evidence>
<dbReference type="Gene3D" id="3.40.1380.10">
    <property type="match status" value="1"/>
</dbReference>
<comment type="subcellular location">
    <subcellularLocation>
        <location evidence="11">Cell membrane</location>
        <topology evidence="11">Peripheral membrane protein</topology>
    </subcellularLocation>
    <subcellularLocation>
        <location evidence="2">Membrane</location>
        <topology evidence="2">Peripheral membrane protein</topology>
    </subcellularLocation>
</comment>
<dbReference type="GO" id="GO:0046933">
    <property type="term" value="F:proton-transporting ATP synthase activity, rotational mechanism"/>
    <property type="evidence" value="ECO:0007669"/>
    <property type="project" value="UniProtKB-UniRule"/>
</dbReference>
<comment type="function">
    <text evidence="1 11">Produces ATP from ADP in the presence of a proton gradient across the membrane. The gamma chain is believed to be important in regulating ATPase activity and the flow of protons through the CF(0) complex.</text>
</comment>
<keyword evidence="4 11" id="KW-0813">Transport</keyword>
<evidence type="ECO:0000256" key="9">
    <source>
        <dbReference type="ARBA" id="ARBA00023196"/>
    </source>
</evidence>
<evidence type="ECO:0000256" key="2">
    <source>
        <dbReference type="ARBA" id="ARBA00004170"/>
    </source>
</evidence>
<evidence type="ECO:0000256" key="4">
    <source>
        <dbReference type="ARBA" id="ARBA00022448"/>
    </source>
</evidence>
<dbReference type="SUPFAM" id="SSF52943">
    <property type="entry name" value="ATP synthase (F1-ATPase), gamma subunit"/>
    <property type="match status" value="1"/>
</dbReference>
<gene>
    <name evidence="11" type="primary">atpG</name>
    <name evidence="12" type="ORF">BIV57_14190</name>
</gene>
<evidence type="ECO:0000256" key="6">
    <source>
        <dbReference type="ARBA" id="ARBA00022781"/>
    </source>
</evidence>
<evidence type="ECO:0000256" key="3">
    <source>
        <dbReference type="ARBA" id="ARBA00007681"/>
    </source>
</evidence>
<organism evidence="12 13">
    <name type="scientific">Mangrovactinospora gilvigrisea</name>
    <dbReference type="NCBI Taxonomy" id="1428644"/>
    <lineage>
        <taxon>Bacteria</taxon>
        <taxon>Bacillati</taxon>
        <taxon>Actinomycetota</taxon>
        <taxon>Actinomycetes</taxon>
        <taxon>Kitasatosporales</taxon>
        <taxon>Streptomycetaceae</taxon>
        <taxon>Mangrovactinospora</taxon>
    </lineage>
</organism>
<comment type="subunit">
    <text evidence="11">F-type ATPases have 2 components, CF(1) - the catalytic core - and CF(0) - the membrane proton channel. CF(1) has five subunits: alpha(3), beta(3), gamma(1), delta(1), epsilon(1). CF(0) has three main subunits: a, b and c.</text>
</comment>
<dbReference type="AlphaFoldDB" id="A0A1J7BE03"/>
<accession>A0A1J7BE03</accession>
<dbReference type="InterPro" id="IPR035968">
    <property type="entry name" value="ATP_synth_F1_ATPase_gsu"/>
</dbReference>
<dbReference type="HAMAP" id="MF_00815">
    <property type="entry name" value="ATP_synth_gamma_bact"/>
    <property type="match status" value="1"/>
</dbReference>
<evidence type="ECO:0000256" key="8">
    <source>
        <dbReference type="ARBA" id="ARBA00023136"/>
    </source>
</evidence>
<dbReference type="Pfam" id="PF00231">
    <property type="entry name" value="ATP-synt"/>
    <property type="match status" value="1"/>
</dbReference>
<proteinExistence type="inferred from homology"/>
<dbReference type="InterPro" id="IPR000131">
    <property type="entry name" value="ATP_synth_F1_gsu"/>
</dbReference>
<dbReference type="PROSITE" id="PS00153">
    <property type="entry name" value="ATPASE_GAMMA"/>
    <property type="match status" value="1"/>
</dbReference>
<keyword evidence="7 11" id="KW-0406">Ion transport</keyword>
<dbReference type="NCBIfam" id="TIGR01146">
    <property type="entry name" value="ATPsyn_F1gamma"/>
    <property type="match status" value="1"/>
</dbReference>
<evidence type="ECO:0000256" key="10">
    <source>
        <dbReference type="ARBA" id="ARBA00023310"/>
    </source>
</evidence>
<protein>
    <recommendedName>
        <fullName evidence="11">ATP synthase gamma chain</fullName>
    </recommendedName>
    <alternativeName>
        <fullName evidence="11">ATP synthase F1 sector gamma subunit</fullName>
    </alternativeName>
    <alternativeName>
        <fullName evidence="11">F-ATPase gamma subunit</fullName>
    </alternativeName>
</protein>
<reference evidence="12 13" key="1">
    <citation type="submission" date="2016-10" db="EMBL/GenBank/DDBJ databases">
        <title>Genome sequence of Streptomyces gilvigriseus MUSC 26.</title>
        <authorList>
            <person name="Lee L.-H."/>
            <person name="Ser H.-L."/>
        </authorList>
    </citation>
    <scope>NUCLEOTIDE SEQUENCE [LARGE SCALE GENOMIC DNA]</scope>
    <source>
        <strain evidence="12 13">MUSC 26</strain>
    </source>
</reference>
<keyword evidence="5 11" id="KW-1003">Cell membrane</keyword>
<keyword evidence="8 11" id="KW-0472">Membrane</keyword>
<keyword evidence="9 11" id="KW-0139">CF(1)</keyword>
<dbReference type="STRING" id="1428644.BIV57_14190"/>
<evidence type="ECO:0000313" key="13">
    <source>
        <dbReference type="Proteomes" id="UP000243342"/>
    </source>
</evidence>
<dbReference type="FunFam" id="1.10.287.80:FF:000010">
    <property type="entry name" value="ATP synthase gamma chain"/>
    <property type="match status" value="1"/>
</dbReference>
<dbReference type="CDD" id="cd12151">
    <property type="entry name" value="F1-ATPase_gamma"/>
    <property type="match status" value="1"/>
</dbReference>
<keyword evidence="13" id="KW-1185">Reference proteome</keyword>
<dbReference type="Gene3D" id="1.10.287.80">
    <property type="entry name" value="ATP synthase, gamma subunit, helix hairpin domain"/>
    <property type="match status" value="2"/>
</dbReference>
<evidence type="ECO:0000256" key="11">
    <source>
        <dbReference type="HAMAP-Rule" id="MF_00815"/>
    </source>
</evidence>
<dbReference type="RefSeq" id="WP_071657213.1">
    <property type="nucleotide sequence ID" value="NZ_MLCF01000074.1"/>
</dbReference>
<dbReference type="EMBL" id="MLCF01000074">
    <property type="protein sequence ID" value="OIV36813.1"/>
    <property type="molecule type" value="Genomic_DNA"/>
</dbReference>
<dbReference type="PANTHER" id="PTHR11693:SF22">
    <property type="entry name" value="ATP SYNTHASE SUBUNIT GAMMA, MITOCHONDRIAL"/>
    <property type="match status" value="1"/>
</dbReference>
<keyword evidence="10 11" id="KW-0066">ATP synthesis</keyword>
<name>A0A1J7BE03_9ACTN</name>
<dbReference type="GO" id="GO:0005524">
    <property type="term" value="F:ATP binding"/>
    <property type="evidence" value="ECO:0007669"/>
    <property type="project" value="UniProtKB-UniRule"/>
</dbReference>